<dbReference type="AlphaFoldDB" id="A0A0A9CKI6"/>
<protein>
    <submittedName>
        <fullName evidence="1">Uncharacterized protein</fullName>
    </submittedName>
</protein>
<proteinExistence type="predicted"/>
<accession>A0A0A9CKI6</accession>
<evidence type="ECO:0000313" key="1">
    <source>
        <dbReference type="EMBL" id="JAD76814.1"/>
    </source>
</evidence>
<sequence length="81" mass="9445">MNHWMKVYAAVYEALDGQPFDMVVDHHDKIIILCSNDKDAQLIADCTYACGNYAIPFYYVKDISYYTPSVDYVDWIPVRKL</sequence>
<reference evidence="1" key="1">
    <citation type="submission" date="2014-09" db="EMBL/GenBank/DDBJ databases">
        <authorList>
            <person name="Magalhaes I.L.F."/>
            <person name="Oliveira U."/>
            <person name="Santos F.R."/>
            <person name="Vidigal T.H.D.A."/>
            <person name="Brescovit A.D."/>
            <person name="Santos A.J."/>
        </authorList>
    </citation>
    <scope>NUCLEOTIDE SEQUENCE</scope>
    <source>
        <tissue evidence="1">Shoot tissue taken approximately 20 cm above the soil surface</tissue>
    </source>
</reference>
<name>A0A0A9CKI6_ARUDO</name>
<organism evidence="1">
    <name type="scientific">Arundo donax</name>
    <name type="common">Giant reed</name>
    <name type="synonym">Donax arundinaceus</name>
    <dbReference type="NCBI Taxonomy" id="35708"/>
    <lineage>
        <taxon>Eukaryota</taxon>
        <taxon>Viridiplantae</taxon>
        <taxon>Streptophyta</taxon>
        <taxon>Embryophyta</taxon>
        <taxon>Tracheophyta</taxon>
        <taxon>Spermatophyta</taxon>
        <taxon>Magnoliopsida</taxon>
        <taxon>Liliopsida</taxon>
        <taxon>Poales</taxon>
        <taxon>Poaceae</taxon>
        <taxon>PACMAD clade</taxon>
        <taxon>Arundinoideae</taxon>
        <taxon>Arundineae</taxon>
        <taxon>Arundo</taxon>
    </lineage>
</organism>
<reference evidence="1" key="2">
    <citation type="journal article" date="2015" name="Data Brief">
        <title>Shoot transcriptome of the giant reed, Arundo donax.</title>
        <authorList>
            <person name="Barrero R.A."/>
            <person name="Guerrero F.D."/>
            <person name="Moolhuijzen P."/>
            <person name="Goolsby J.A."/>
            <person name="Tidwell J."/>
            <person name="Bellgard S.E."/>
            <person name="Bellgard M.I."/>
        </authorList>
    </citation>
    <scope>NUCLEOTIDE SEQUENCE</scope>
    <source>
        <tissue evidence="1">Shoot tissue taken approximately 20 cm above the soil surface</tissue>
    </source>
</reference>
<dbReference type="EMBL" id="GBRH01221081">
    <property type="protein sequence ID" value="JAD76814.1"/>
    <property type="molecule type" value="Transcribed_RNA"/>
</dbReference>